<evidence type="ECO:0000256" key="3">
    <source>
        <dbReference type="ARBA" id="ARBA00023274"/>
    </source>
</evidence>
<feature type="region of interest" description="Disordered" evidence="4">
    <location>
        <begin position="20"/>
        <end position="69"/>
    </location>
</feature>
<comment type="similarity">
    <text evidence="1">Belongs to the universal ribosomal protein uL30 family.</text>
</comment>
<evidence type="ECO:0000313" key="7">
    <source>
        <dbReference type="Proteomes" id="UP000673691"/>
    </source>
</evidence>
<dbReference type="Pfam" id="PF00327">
    <property type="entry name" value="Ribosomal_L30"/>
    <property type="match status" value="1"/>
</dbReference>
<feature type="compositionally biased region" description="Basic and acidic residues" evidence="4">
    <location>
        <begin position="35"/>
        <end position="66"/>
    </location>
</feature>
<proteinExistence type="inferred from homology"/>
<dbReference type="AlphaFoldDB" id="A0A8H7ZW16"/>
<dbReference type="SUPFAM" id="SSF55129">
    <property type="entry name" value="Ribosomal protein L30p/L7e"/>
    <property type="match status" value="1"/>
</dbReference>
<feature type="non-terminal residue" evidence="6">
    <location>
        <position position="1"/>
    </location>
</feature>
<dbReference type="InterPro" id="IPR039699">
    <property type="entry name" value="Ribosomal_uL30"/>
</dbReference>
<evidence type="ECO:0000256" key="2">
    <source>
        <dbReference type="ARBA" id="ARBA00022980"/>
    </source>
</evidence>
<dbReference type="GO" id="GO:0003723">
    <property type="term" value="F:RNA binding"/>
    <property type="evidence" value="ECO:0007669"/>
    <property type="project" value="TreeGrafter"/>
</dbReference>
<evidence type="ECO:0000313" key="6">
    <source>
        <dbReference type="EMBL" id="KAG5460249.1"/>
    </source>
</evidence>
<dbReference type="GO" id="GO:0022625">
    <property type="term" value="C:cytosolic large ribosomal subunit"/>
    <property type="evidence" value="ECO:0007669"/>
    <property type="project" value="TreeGrafter"/>
</dbReference>
<dbReference type="EMBL" id="JAEFCI010005510">
    <property type="protein sequence ID" value="KAG5460249.1"/>
    <property type="molecule type" value="Genomic_DNA"/>
</dbReference>
<dbReference type="InterPro" id="IPR018038">
    <property type="entry name" value="Ribosomal_uL30_CS"/>
</dbReference>
<feature type="domain" description="Large ribosomal subunit protein uL30-like ferredoxin-like fold" evidence="5">
    <location>
        <begin position="152"/>
        <end position="196"/>
    </location>
</feature>
<organism evidence="6 7">
    <name type="scientific">Olpidium bornovanus</name>
    <dbReference type="NCBI Taxonomy" id="278681"/>
    <lineage>
        <taxon>Eukaryota</taxon>
        <taxon>Fungi</taxon>
        <taxon>Fungi incertae sedis</taxon>
        <taxon>Olpidiomycota</taxon>
        <taxon>Olpidiomycotina</taxon>
        <taxon>Olpidiomycetes</taxon>
        <taxon>Olpidiales</taxon>
        <taxon>Olpidiaceae</taxon>
        <taxon>Olpidium</taxon>
    </lineage>
</organism>
<dbReference type="PROSITE" id="PS00634">
    <property type="entry name" value="RIBOSOMAL_L30"/>
    <property type="match status" value="1"/>
</dbReference>
<name>A0A8H7ZW16_9FUNG</name>
<keyword evidence="2" id="KW-0689">Ribosomal protein</keyword>
<keyword evidence="7" id="KW-1185">Reference proteome</keyword>
<dbReference type="InterPro" id="IPR035808">
    <property type="entry name" value="Ribosomal_uL30_euk_arc"/>
</dbReference>
<comment type="caution">
    <text evidence="6">The sequence shown here is derived from an EMBL/GenBank/DDBJ whole genome shotgun (WGS) entry which is preliminary data.</text>
</comment>
<dbReference type="InterPro" id="IPR016082">
    <property type="entry name" value="Ribosomal_uL30_ferredoxin-like"/>
</dbReference>
<dbReference type="Gene3D" id="3.30.1390.20">
    <property type="entry name" value="Ribosomal protein L30, ferredoxin-like fold domain"/>
    <property type="match status" value="2"/>
</dbReference>
<dbReference type="GO" id="GO:0000463">
    <property type="term" value="P:maturation of LSU-rRNA from tricistronic rRNA transcript (SSU-rRNA, 5.8S rRNA, LSU-rRNA)"/>
    <property type="evidence" value="ECO:0007669"/>
    <property type="project" value="TreeGrafter"/>
</dbReference>
<dbReference type="CDD" id="cd01657">
    <property type="entry name" value="Ribosomal_L7_archeal_euk"/>
    <property type="match status" value="1"/>
</dbReference>
<accession>A0A8H7ZW16</accession>
<reference evidence="6 7" key="1">
    <citation type="journal article" name="Sci. Rep.">
        <title>Genome-scale phylogenetic analyses confirm Olpidium as the closest living zoosporic fungus to the non-flagellated, terrestrial fungi.</title>
        <authorList>
            <person name="Chang Y."/>
            <person name="Rochon D."/>
            <person name="Sekimoto S."/>
            <person name="Wang Y."/>
            <person name="Chovatia M."/>
            <person name="Sandor L."/>
            <person name="Salamov A."/>
            <person name="Grigoriev I.V."/>
            <person name="Stajich J.E."/>
            <person name="Spatafora J.W."/>
        </authorList>
    </citation>
    <scope>NUCLEOTIDE SEQUENCE [LARGE SCALE GENOMIC DNA]</scope>
    <source>
        <strain evidence="6">S191</strain>
    </source>
</reference>
<protein>
    <submittedName>
        <fullName evidence="6">Ribosomal protein L30, ferredoxin-like fold domain-containing protein</fullName>
    </submittedName>
</protein>
<dbReference type="PANTHER" id="PTHR11524:SF16">
    <property type="entry name" value="LARGE RIBOSOMAL SUBUNIT PROTEIN UL30"/>
    <property type="match status" value="1"/>
</dbReference>
<dbReference type="GO" id="GO:0003735">
    <property type="term" value="F:structural constituent of ribosome"/>
    <property type="evidence" value="ECO:0007669"/>
    <property type="project" value="TreeGrafter"/>
</dbReference>
<dbReference type="InterPro" id="IPR036919">
    <property type="entry name" value="Ribo_uL30_ferredoxin-like_sf"/>
</dbReference>
<dbReference type="OrthoDB" id="28644at2759"/>
<gene>
    <name evidence="6" type="ORF">BJ554DRAFT_7724</name>
</gene>
<keyword evidence="3" id="KW-0687">Ribonucleoprotein</keyword>
<sequence length="337" mass="37287">RNSTDVAAARAGTLARFSCFADLQPDPGPGLRARGSLEEEEGRRQGRRGESRRPEGEAPGQDRQEARVPPACHEVRKGVQLQAEGAGCGSSPGEARRQLLRAGSAEACVCHPHQGVRGGFTRGQKLPREMKLRAWCSRRALMRSCGAPFLPRSINKIPPKPRKILQLLRLLQINNGVFVRLTKATSTMLNLVSPYIAYGEPNVKSVRELIYKRGFGKVNKQRVPLSENRFIEDALGKYGIQCVEDLVHEIVTVGPNFKAASNFLWPFKLSNPTGGWADKKVLNFVQGGDSGDREQYINQLIRRVGAPVVLRRLRSVGRERNGGYLLTAQTVDSQQMN</sequence>
<evidence type="ECO:0000259" key="5">
    <source>
        <dbReference type="Pfam" id="PF00327"/>
    </source>
</evidence>
<dbReference type="FunFam" id="3.30.1390.20:FF:000003">
    <property type="entry name" value="60S ribosomal protein L7"/>
    <property type="match status" value="1"/>
</dbReference>
<evidence type="ECO:0000256" key="4">
    <source>
        <dbReference type="SAM" id="MobiDB-lite"/>
    </source>
</evidence>
<dbReference type="Proteomes" id="UP000673691">
    <property type="component" value="Unassembled WGS sequence"/>
</dbReference>
<evidence type="ECO:0000256" key="1">
    <source>
        <dbReference type="ARBA" id="ARBA00007594"/>
    </source>
</evidence>
<dbReference type="PANTHER" id="PTHR11524">
    <property type="entry name" value="60S RIBOSOMAL PROTEIN L7"/>
    <property type="match status" value="1"/>
</dbReference>